<dbReference type="EMBL" id="JAFCIX010000570">
    <property type="protein sequence ID" value="KAH6586799.1"/>
    <property type="molecule type" value="Genomic_DNA"/>
</dbReference>
<keyword evidence="1" id="KW-1133">Transmembrane helix</keyword>
<protein>
    <recommendedName>
        <fullName evidence="4">Pentacotripeptide-repeat region of PRORP domain-containing protein</fullName>
    </recommendedName>
</protein>
<dbReference type="Gene3D" id="1.25.40.10">
    <property type="entry name" value="Tetratricopeptide repeat domain"/>
    <property type="match status" value="1"/>
</dbReference>
<gene>
    <name evidence="2" type="ORF">BASA50_000164</name>
</gene>
<dbReference type="PANTHER" id="PTHR46862:SF5">
    <property type="entry name" value="OS02G0170000 PROTEIN"/>
    <property type="match status" value="1"/>
</dbReference>
<keyword evidence="3" id="KW-1185">Reference proteome</keyword>
<keyword evidence="1" id="KW-0472">Membrane</keyword>
<proteinExistence type="predicted"/>
<keyword evidence="1" id="KW-0812">Transmembrane</keyword>
<evidence type="ECO:0000313" key="3">
    <source>
        <dbReference type="Proteomes" id="UP001648503"/>
    </source>
</evidence>
<comment type="caution">
    <text evidence="2">The sequence shown here is derived from an EMBL/GenBank/DDBJ whole genome shotgun (WGS) entry which is preliminary data.</text>
</comment>
<reference evidence="2 3" key="1">
    <citation type="submission" date="2021-02" db="EMBL/GenBank/DDBJ databases">
        <title>Variation within the Batrachochytrium salamandrivorans European outbreak.</title>
        <authorList>
            <person name="Kelly M."/>
            <person name="Pasmans F."/>
            <person name="Shea T.P."/>
            <person name="Munoz J.F."/>
            <person name="Carranza S."/>
            <person name="Cuomo C.A."/>
            <person name="Martel A."/>
        </authorList>
    </citation>
    <scope>NUCLEOTIDE SEQUENCE [LARGE SCALE GENOMIC DNA]</scope>
    <source>
        <strain evidence="2 3">AMFP18/2</strain>
    </source>
</reference>
<dbReference type="PANTHER" id="PTHR46862">
    <property type="entry name" value="OS07G0661900 PROTEIN"/>
    <property type="match status" value="1"/>
</dbReference>
<accession>A0ABQ8EVG6</accession>
<name>A0ABQ8EVG6_9FUNG</name>
<evidence type="ECO:0000313" key="2">
    <source>
        <dbReference type="EMBL" id="KAH6586799.1"/>
    </source>
</evidence>
<dbReference type="InterPro" id="IPR011990">
    <property type="entry name" value="TPR-like_helical_dom_sf"/>
</dbReference>
<evidence type="ECO:0000256" key="1">
    <source>
        <dbReference type="SAM" id="Phobius"/>
    </source>
</evidence>
<sequence length="595" mass="67163">MDPQAGKSGLTSALASTTNRSVFSFIIFLSCVMLAVRQTAVLGAATRRIYSLWYASSNGEWFSALPWMHYKSNYKNYYKNYKNYCYYYKNYYFSSQASLIQHKTPLLSPMMDTEAANPTHGTDSLDSSLDNSLDSHVAWSEPFPVSIMNLITLLDQHSYRAAYSMFFLIMRTNQQELSELPSRCFTSLLFIIFHNLGRALGNTSKPRRLALAESTLSLMKKVGVHRDYKALALSIDVYGYLGNLDQVNVALYRLKSQHYSTNSFRVASSLCRAFILCDQEPRGMEYFEDLKDICPSVRTYNFLISIYAMTDNESGMFKALAKMQLACIAVDSYTMQLICTFYAKRKKYSVIKRHVDMFRSNHGVFDAGLYRILMSVANSTGDHLAVITLLDELNRNGVEKTYGVCAEIVIAYAELRDIKAMWDAYFTGLKLHPADITALVAMAKALGPLPGTDILSDLRIVSVHENVPFRQIVLHLLKGYTYLGQPESALELVKYQIQCDKNFSQRQHAHIVWSYFNAGDAVGGLAYANQLHKRDGANVDLLVWFAALVCAAKYLPDAVPQVISHIKTTYPNESTESLYQRAKAYIDNPSKSDGL</sequence>
<dbReference type="PROSITE" id="PS51257">
    <property type="entry name" value="PROKAR_LIPOPROTEIN"/>
    <property type="match status" value="1"/>
</dbReference>
<organism evidence="2 3">
    <name type="scientific">Batrachochytrium salamandrivorans</name>
    <dbReference type="NCBI Taxonomy" id="1357716"/>
    <lineage>
        <taxon>Eukaryota</taxon>
        <taxon>Fungi</taxon>
        <taxon>Fungi incertae sedis</taxon>
        <taxon>Chytridiomycota</taxon>
        <taxon>Chytridiomycota incertae sedis</taxon>
        <taxon>Chytridiomycetes</taxon>
        <taxon>Rhizophydiales</taxon>
        <taxon>Rhizophydiales incertae sedis</taxon>
        <taxon>Batrachochytrium</taxon>
    </lineage>
</organism>
<evidence type="ECO:0008006" key="4">
    <source>
        <dbReference type="Google" id="ProtNLM"/>
    </source>
</evidence>
<dbReference type="Proteomes" id="UP001648503">
    <property type="component" value="Unassembled WGS sequence"/>
</dbReference>
<feature type="transmembrane region" description="Helical" evidence="1">
    <location>
        <begin position="22"/>
        <end position="45"/>
    </location>
</feature>